<dbReference type="AlphaFoldDB" id="A0A1S3V5T5"/>
<feature type="region of interest" description="Disordered" evidence="1">
    <location>
        <begin position="609"/>
        <end position="637"/>
    </location>
</feature>
<feature type="region of interest" description="Disordered" evidence="1">
    <location>
        <begin position="372"/>
        <end position="393"/>
    </location>
</feature>
<dbReference type="PANTHER" id="PTHR38940:SF5">
    <property type="match status" value="1"/>
</dbReference>
<evidence type="ECO:0000313" key="2">
    <source>
        <dbReference type="Proteomes" id="UP000087766"/>
    </source>
</evidence>
<dbReference type="PANTHER" id="PTHR38940">
    <property type="entry name" value="PLUS3 DOMAIN-CONTAINING PROTEIN"/>
    <property type="match status" value="1"/>
</dbReference>
<dbReference type="RefSeq" id="XP_014513713.1">
    <property type="nucleotide sequence ID" value="XM_014658227.2"/>
</dbReference>
<feature type="compositionally biased region" description="Low complexity" evidence="1">
    <location>
        <begin position="623"/>
        <end position="633"/>
    </location>
</feature>
<protein>
    <submittedName>
        <fullName evidence="3 4">Uncharacterized protein LOC106772072 isoform X1</fullName>
    </submittedName>
</protein>
<dbReference type="KEGG" id="vra:106772072"/>
<dbReference type="STRING" id="3916.A0A1S3V5T5"/>
<evidence type="ECO:0000313" key="4">
    <source>
        <dbReference type="RefSeq" id="XP_014513713.1"/>
    </source>
</evidence>
<gene>
    <name evidence="3 4" type="primary">LOC106772072</name>
</gene>
<keyword evidence="2" id="KW-1185">Reference proteome</keyword>
<evidence type="ECO:0000313" key="3">
    <source>
        <dbReference type="RefSeq" id="XP_014513712.1"/>
    </source>
</evidence>
<reference evidence="3 4" key="2">
    <citation type="submission" date="2023-09" db="UniProtKB">
        <authorList>
            <consortium name="RefSeq"/>
        </authorList>
    </citation>
    <scope>IDENTIFICATION</scope>
    <source>
        <tissue evidence="3 4">Leaf</tissue>
    </source>
</reference>
<name>A0A1S3V5T5_VIGRR</name>
<organism evidence="4">
    <name type="scientific">Vigna radiata var. radiata</name>
    <name type="common">Mung bean</name>
    <name type="synonym">Phaseolus aureus</name>
    <dbReference type="NCBI Taxonomy" id="3916"/>
    <lineage>
        <taxon>Eukaryota</taxon>
        <taxon>Viridiplantae</taxon>
        <taxon>Streptophyta</taxon>
        <taxon>Embryophyta</taxon>
        <taxon>Tracheophyta</taxon>
        <taxon>Spermatophyta</taxon>
        <taxon>Magnoliopsida</taxon>
        <taxon>eudicotyledons</taxon>
        <taxon>Gunneridae</taxon>
        <taxon>Pentapetalae</taxon>
        <taxon>rosids</taxon>
        <taxon>fabids</taxon>
        <taxon>Fabales</taxon>
        <taxon>Fabaceae</taxon>
        <taxon>Papilionoideae</taxon>
        <taxon>50 kb inversion clade</taxon>
        <taxon>NPAAA clade</taxon>
        <taxon>indigoferoid/millettioid clade</taxon>
        <taxon>Phaseoleae</taxon>
        <taxon>Vigna</taxon>
    </lineage>
</organism>
<dbReference type="Proteomes" id="UP000087766">
    <property type="component" value="Chromosome 8"/>
</dbReference>
<evidence type="ECO:0000256" key="1">
    <source>
        <dbReference type="SAM" id="MobiDB-lite"/>
    </source>
</evidence>
<reference evidence="2" key="1">
    <citation type="journal article" date="2014" name="Nat. Commun.">
        <title>Genome sequence of mungbean and insights into evolution within Vigna species.</title>
        <authorList>
            <person name="Kang Y.J."/>
            <person name="Kim S.K."/>
            <person name="Kim M.Y."/>
            <person name="Lestari P."/>
            <person name="Kim K.H."/>
            <person name="Ha B.K."/>
            <person name="Jun T.H."/>
            <person name="Hwang W.J."/>
            <person name="Lee T."/>
            <person name="Lee J."/>
            <person name="Shim S."/>
            <person name="Yoon M.Y."/>
            <person name="Jang Y.E."/>
            <person name="Han K.S."/>
            <person name="Taeprayoon P."/>
            <person name="Yoon N."/>
            <person name="Somta P."/>
            <person name="Tanya P."/>
            <person name="Kim K.S."/>
            <person name="Gwag J.G."/>
            <person name="Moon J.K."/>
            <person name="Lee Y.H."/>
            <person name="Park B.S."/>
            <person name="Bombarely A."/>
            <person name="Doyle J.J."/>
            <person name="Jackson S.A."/>
            <person name="Schafleitner R."/>
            <person name="Srinives P."/>
            <person name="Varshney R.K."/>
            <person name="Lee S.H."/>
        </authorList>
    </citation>
    <scope>NUCLEOTIDE SEQUENCE [LARGE SCALE GENOMIC DNA]</scope>
    <source>
        <strain evidence="2">cv. VC1973A</strain>
    </source>
</reference>
<proteinExistence type="predicted"/>
<sequence>MVKMSSENKKIKPKADIELVLNYSNPCIWKNLNNDSCAGANAACKIDKTFSATDPLSEIVWSPDKGFSLKCVDSSYNKKSSLFRDFEPSSMVLAVLQSVTDGSSARDKPENDVFVEPIAVICSKNDVSSTDTPSGHPSSDSVVVIPDHKTCQDDNGTGKSNSCRCREKWTYDTSLISIHCSDLAGSSDNTEKINIATETLHLPNGGKEIVMNDWENNLCAQADIGTAIISDRKGKKSTISGQIGKRPISNLLLQADEPKCSLEGNPSTKHCNAGTESDVLNKVVEIEDGLCTRVEHVIECNGSAAHGTNLISSGVNPLPKLESTTENDLQTFNCESKSNEKKTKSTGNEMMLLRSKNPTIITSPCNKRIRTTTNEGKEKSLSGGDSNVSLPKENDFHLSGESCRSSGLILAGKKRSNFQQVIIGSKKLKKHIQETSCSKSYVQPDSSFMNLVSNMLKICSQSTEDESKSLDLNLENPNHHLQQPDQKLLTCNMSQDPKLKNAGFRSNFQSVAGAKFKNVGARKFQVGDASKDFELRNKVHGTDVAPITFYAENNSLYRRYFPSNNKLEVSEGRLRTSPINSLNSHEHWVNNSLENENYYKVGITKEKEGTTSLPLHSPSIGQNRNNNENAESNAQHERREICHKSETVEGLWINRFLPKSSSPSIVFDHLNERGDSGDHSTSFSKNAQSHKHISLTNYKIEKAREQSDDDQLFSEAQNLHKCCINEEDPTVLKDTGSQYQFVKHKFNSITPFPGLRDSRPMVSMFARTLGAIKQYRKE</sequence>
<dbReference type="OrthoDB" id="166375at2759"/>
<dbReference type="GeneID" id="106772072"/>
<accession>A0A1S3V5T5</accession>
<feature type="compositionally biased region" description="Polar residues" evidence="1">
    <location>
        <begin position="610"/>
        <end position="622"/>
    </location>
</feature>
<dbReference type="RefSeq" id="XP_014513712.1">
    <property type="nucleotide sequence ID" value="XM_014658226.2"/>
</dbReference>